<accession>G6AX17</accession>
<organism evidence="2 3">
    <name type="scientific">Leyella stercorea DSM 18206</name>
    <dbReference type="NCBI Taxonomy" id="1002367"/>
    <lineage>
        <taxon>Bacteria</taxon>
        <taxon>Pseudomonadati</taxon>
        <taxon>Bacteroidota</taxon>
        <taxon>Bacteroidia</taxon>
        <taxon>Bacteroidales</taxon>
        <taxon>Prevotellaceae</taxon>
        <taxon>Leyella</taxon>
    </lineage>
</organism>
<reference evidence="2 3" key="1">
    <citation type="submission" date="2011-08" db="EMBL/GenBank/DDBJ databases">
        <authorList>
            <person name="Weinstock G."/>
            <person name="Sodergren E."/>
            <person name="Clifton S."/>
            <person name="Fulton L."/>
            <person name="Fulton B."/>
            <person name="Courtney L."/>
            <person name="Fronick C."/>
            <person name="Harrison M."/>
            <person name="Strong C."/>
            <person name="Farmer C."/>
            <person name="Delahaunty K."/>
            <person name="Markovic C."/>
            <person name="Hall O."/>
            <person name="Minx P."/>
            <person name="Tomlinson C."/>
            <person name="Mitreva M."/>
            <person name="Hou S."/>
            <person name="Chen J."/>
            <person name="Wollam A."/>
            <person name="Pepin K.H."/>
            <person name="Johnson M."/>
            <person name="Bhonagiri V."/>
            <person name="Zhang X."/>
            <person name="Suruliraj S."/>
            <person name="Warren W."/>
            <person name="Chinwalla A."/>
            <person name="Mardis E.R."/>
            <person name="Wilson R.K."/>
        </authorList>
    </citation>
    <scope>NUCLEOTIDE SEQUENCE [LARGE SCALE GENOMIC DNA]</scope>
    <source>
        <strain evidence="2 3">DSM 18206</strain>
    </source>
</reference>
<gene>
    <name evidence="2" type="ORF">HMPREF0673_01167</name>
</gene>
<dbReference type="Proteomes" id="UP000004407">
    <property type="component" value="Unassembled WGS sequence"/>
</dbReference>
<proteinExistence type="predicted"/>
<dbReference type="EMBL" id="AFZZ01000104">
    <property type="protein sequence ID" value="EHJ40793.1"/>
    <property type="molecule type" value="Genomic_DNA"/>
</dbReference>
<name>G6AX17_9BACT</name>
<feature type="transmembrane region" description="Helical" evidence="1">
    <location>
        <begin position="6"/>
        <end position="29"/>
    </location>
</feature>
<evidence type="ECO:0000256" key="1">
    <source>
        <dbReference type="SAM" id="Phobius"/>
    </source>
</evidence>
<dbReference type="AlphaFoldDB" id="G6AX17"/>
<comment type="caution">
    <text evidence="2">The sequence shown here is derived from an EMBL/GenBank/DDBJ whole genome shotgun (WGS) entry which is preliminary data.</text>
</comment>
<keyword evidence="1" id="KW-1133">Transmembrane helix</keyword>
<keyword evidence="1" id="KW-0812">Transmembrane</keyword>
<sequence>MGKMPIPPTLFAFCFYFFCKGTAFLCFLLKIHYLYKKCAFYVSRVET</sequence>
<keyword evidence="1" id="KW-0472">Membrane</keyword>
<dbReference type="HOGENOM" id="CLU_3171775_0_0_10"/>
<evidence type="ECO:0000313" key="2">
    <source>
        <dbReference type="EMBL" id="EHJ40793.1"/>
    </source>
</evidence>
<protein>
    <submittedName>
        <fullName evidence="2">Uncharacterized protein</fullName>
    </submittedName>
</protein>
<evidence type="ECO:0000313" key="3">
    <source>
        <dbReference type="Proteomes" id="UP000004407"/>
    </source>
</evidence>